<dbReference type="PROSITE" id="PS00061">
    <property type="entry name" value="ADH_SHORT"/>
    <property type="match status" value="1"/>
</dbReference>
<dbReference type="InterPro" id="IPR020904">
    <property type="entry name" value="Sc_DH/Rdtase_CS"/>
</dbReference>
<protein>
    <submittedName>
        <fullName evidence="3">Beta-ketoacyl-ACP reductase</fullName>
    </submittedName>
</protein>
<keyword evidence="2" id="KW-0560">Oxidoreductase</keyword>
<evidence type="ECO:0000256" key="1">
    <source>
        <dbReference type="ARBA" id="ARBA00006484"/>
    </source>
</evidence>
<evidence type="ECO:0000313" key="4">
    <source>
        <dbReference type="Proteomes" id="UP000663722"/>
    </source>
</evidence>
<dbReference type="NCBIfam" id="NF009466">
    <property type="entry name" value="PRK12826.1-2"/>
    <property type="match status" value="1"/>
</dbReference>
<name>A0A975BQT5_9BACT</name>
<dbReference type="Gene3D" id="3.40.50.720">
    <property type="entry name" value="NAD(P)-binding Rossmann-like Domain"/>
    <property type="match status" value="1"/>
</dbReference>
<dbReference type="PANTHER" id="PTHR42879:SF2">
    <property type="entry name" value="3-OXOACYL-[ACYL-CARRIER-PROTEIN] REDUCTASE FABG"/>
    <property type="match status" value="1"/>
</dbReference>
<dbReference type="EMBL" id="CP061800">
    <property type="protein sequence ID" value="QTA89499.1"/>
    <property type="molecule type" value="Genomic_DNA"/>
</dbReference>
<gene>
    <name evidence="3" type="ORF">dnm_055550</name>
</gene>
<dbReference type="PRINTS" id="PR00080">
    <property type="entry name" value="SDRFAMILY"/>
</dbReference>
<dbReference type="PANTHER" id="PTHR42879">
    <property type="entry name" value="3-OXOACYL-(ACYL-CARRIER-PROTEIN) REDUCTASE"/>
    <property type="match status" value="1"/>
</dbReference>
<reference evidence="3" key="1">
    <citation type="journal article" date="2021" name="Microb. Physiol.">
        <title>Proteogenomic Insights into the Physiology of Marine, Sulfate-Reducing, Filamentous Desulfonema limicola and Desulfonema magnum.</title>
        <authorList>
            <person name="Schnaars V."/>
            <person name="Wohlbrand L."/>
            <person name="Scheve S."/>
            <person name="Hinrichs C."/>
            <person name="Reinhardt R."/>
            <person name="Rabus R."/>
        </authorList>
    </citation>
    <scope>NUCLEOTIDE SEQUENCE</scope>
    <source>
        <strain evidence="3">4be13</strain>
    </source>
</reference>
<dbReference type="InterPro" id="IPR050259">
    <property type="entry name" value="SDR"/>
</dbReference>
<accession>A0A975BQT5</accession>
<dbReference type="SUPFAM" id="SSF51735">
    <property type="entry name" value="NAD(P)-binding Rossmann-fold domains"/>
    <property type="match status" value="1"/>
</dbReference>
<proteinExistence type="inferred from homology"/>
<dbReference type="AlphaFoldDB" id="A0A975BQT5"/>
<dbReference type="InterPro" id="IPR036291">
    <property type="entry name" value="NAD(P)-bd_dom_sf"/>
</dbReference>
<dbReference type="InterPro" id="IPR002347">
    <property type="entry name" value="SDR_fam"/>
</dbReference>
<organism evidence="3 4">
    <name type="scientific">Desulfonema magnum</name>
    <dbReference type="NCBI Taxonomy" id="45655"/>
    <lineage>
        <taxon>Bacteria</taxon>
        <taxon>Pseudomonadati</taxon>
        <taxon>Thermodesulfobacteriota</taxon>
        <taxon>Desulfobacteria</taxon>
        <taxon>Desulfobacterales</taxon>
        <taxon>Desulfococcaceae</taxon>
        <taxon>Desulfonema</taxon>
    </lineage>
</organism>
<dbReference type="PRINTS" id="PR00081">
    <property type="entry name" value="GDHRDH"/>
</dbReference>
<dbReference type="GO" id="GO:0016491">
    <property type="term" value="F:oxidoreductase activity"/>
    <property type="evidence" value="ECO:0007669"/>
    <property type="project" value="UniProtKB-KW"/>
</dbReference>
<dbReference type="Proteomes" id="UP000663722">
    <property type="component" value="Chromosome"/>
</dbReference>
<sequence>MLLEGKNAIVSGGSQGIGTATSVEFAREGANVCILYRKHADEAKRLVKEIQEMGRKAIAVQCDIASFADAERVVKTTVEEFGGVDILVNNAGMNWDGVCWKMTEEQWDRVIEVNLKGYFNFVRQVAPIFKDQKYGKIINVTSINGLRGKFGQSNYSASKAGIVGYTKALAKELGGFGVNVNAVAPGLIETTMLRESDARDKIVDMAMNEIVLKRVGEAEDVANVITFLASDKSRHVTGEVIKVDGGQYI</sequence>
<dbReference type="NCBIfam" id="NF005559">
    <property type="entry name" value="PRK07231.1"/>
    <property type="match status" value="1"/>
</dbReference>
<dbReference type="Pfam" id="PF13561">
    <property type="entry name" value="adh_short_C2"/>
    <property type="match status" value="1"/>
</dbReference>
<evidence type="ECO:0000313" key="3">
    <source>
        <dbReference type="EMBL" id="QTA89499.1"/>
    </source>
</evidence>
<dbReference type="RefSeq" id="WP_207678089.1">
    <property type="nucleotide sequence ID" value="NZ_CP061800.1"/>
</dbReference>
<comment type="similarity">
    <text evidence="1">Belongs to the short-chain dehydrogenases/reductases (SDR) family.</text>
</comment>
<dbReference type="FunFam" id="3.40.50.720:FF:000173">
    <property type="entry name" value="3-oxoacyl-[acyl-carrier protein] reductase"/>
    <property type="match status" value="1"/>
</dbReference>
<dbReference type="GO" id="GO:0032787">
    <property type="term" value="P:monocarboxylic acid metabolic process"/>
    <property type="evidence" value="ECO:0007669"/>
    <property type="project" value="UniProtKB-ARBA"/>
</dbReference>
<dbReference type="KEGG" id="dmm:dnm_055550"/>
<evidence type="ECO:0000256" key="2">
    <source>
        <dbReference type="ARBA" id="ARBA00023002"/>
    </source>
</evidence>
<keyword evidence="4" id="KW-1185">Reference proteome</keyword>